<comment type="caution">
    <text evidence="1">The sequence shown here is derived from an EMBL/GenBank/DDBJ whole genome shotgun (WGS) entry which is preliminary data.</text>
</comment>
<organism evidence="1 2">
    <name type="scientific">Xylaria curta</name>
    <dbReference type="NCBI Taxonomy" id="42375"/>
    <lineage>
        <taxon>Eukaryota</taxon>
        <taxon>Fungi</taxon>
        <taxon>Dikarya</taxon>
        <taxon>Ascomycota</taxon>
        <taxon>Pezizomycotina</taxon>
        <taxon>Sordariomycetes</taxon>
        <taxon>Xylariomycetidae</taxon>
        <taxon>Xylariales</taxon>
        <taxon>Xylariaceae</taxon>
        <taxon>Xylaria</taxon>
    </lineage>
</organism>
<evidence type="ECO:0000313" key="1">
    <source>
        <dbReference type="EMBL" id="KAJ2966015.1"/>
    </source>
</evidence>
<sequence length="124" mass="14854">MSNGMFIDITGLRERDPMRSPGVWSCKNNHRYRTDELWPLRRTDFEGVEAWIPYAFDKVLTDEYGPKSLVTEEWAGHRWKPELREWVKLPKKETLKKQSPKKEQYILKEDENVVIVYEEVIVEV</sequence>
<dbReference type="Proteomes" id="UP001143856">
    <property type="component" value="Unassembled WGS sequence"/>
</dbReference>
<reference evidence="1" key="1">
    <citation type="submission" date="2022-10" db="EMBL/GenBank/DDBJ databases">
        <title>Genome Sequence of Xylaria curta.</title>
        <authorList>
            <person name="Buettner E."/>
        </authorList>
    </citation>
    <scope>NUCLEOTIDE SEQUENCE</scope>
    <source>
        <strain evidence="1">Babe10</strain>
    </source>
</reference>
<dbReference type="EMBL" id="JAPDGR010005326">
    <property type="protein sequence ID" value="KAJ2966015.1"/>
    <property type="molecule type" value="Genomic_DNA"/>
</dbReference>
<gene>
    <name evidence="1" type="ORF">NUW58_g10773</name>
</gene>
<protein>
    <submittedName>
        <fullName evidence="1">Uncharacterized protein</fullName>
    </submittedName>
</protein>
<evidence type="ECO:0000313" key="2">
    <source>
        <dbReference type="Proteomes" id="UP001143856"/>
    </source>
</evidence>
<accession>A0ACC1MGF0</accession>
<name>A0ACC1MGF0_9PEZI</name>
<proteinExistence type="predicted"/>
<keyword evidence="2" id="KW-1185">Reference proteome</keyword>